<reference evidence="3" key="1">
    <citation type="journal article" date="2014" name="Nat. Genet.">
        <title>A reference genome for common bean and genome-wide analysis of dual domestications.</title>
        <authorList>
            <person name="Schmutz J."/>
            <person name="McClean P.E."/>
            <person name="Mamidi S."/>
            <person name="Wu G.A."/>
            <person name="Cannon S.B."/>
            <person name="Grimwood J."/>
            <person name="Jenkins J."/>
            <person name="Shu S."/>
            <person name="Song Q."/>
            <person name="Chavarro C."/>
            <person name="Torres-Torres M."/>
            <person name="Geffroy V."/>
            <person name="Moghaddam S.M."/>
            <person name="Gao D."/>
            <person name="Abernathy B."/>
            <person name="Barry K."/>
            <person name="Blair M."/>
            <person name="Brick M.A."/>
            <person name="Chovatia M."/>
            <person name="Gepts P."/>
            <person name="Goodstein D.M."/>
            <person name="Gonzales M."/>
            <person name="Hellsten U."/>
            <person name="Hyten D.L."/>
            <person name="Jia G."/>
            <person name="Kelly J.D."/>
            <person name="Kudrna D."/>
            <person name="Lee R."/>
            <person name="Richard M.M."/>
            <person name="Miklas P.N."/>
            <person name="Osorno J.M."/>
            <person name="Rodrigues J."/>
            <person name="Thareau V."/>
            <person name="Urrea C.A."/>
            <person name="Wang M."/>
            <person name="Yu Y."/>
            <person name="Zhang M."/>
            <person name="Wing R.A."/>
            <person name="Cregan P.B."/>
            <person name="Rokhsar D.S."/>
            <person name="Jackson S.A."/>
        </authorList>
    </citation>
    <scope>NUCLEOTIDE SEQUENCE [LARGE SCALE GENOMIC DNA]</scope>
    <source>
        <strain evidence="3">cv. G19833</strain>
    </source>
</reference>
<evidence type="ECO:0000313" key="3">
    <source>
        <dbReference type="Proteomes" id="UP000000226"/>
    </source>
</evidence>
<dbReference type="STRING" id="3885.V7AS80"/>
<dbReference type="PANTHER" id="PTHR31973:SF195">
    <property type="entry name" value="MUDR FAMILY TRANSPOSASE"/>
    <property type="match status" value="1"/>
</dbReference>
<organism evidence="2 3">
    <name type="scientific">Phaseolus vulgaris</name>
    <name type="common">Kidney bean</name>
    <name type="synonym">French bean</name>
    <dbReference type="NCBI Taxonomy" id="3885"/>
    <lineage>
        <taxon>Eukaryota</taxon>
        <taxon>Viridiplantae</taxon>
        <taxon>Streptophyta</taxon>
        <taxon>Embryophyta</taxon>
        <taxon>Tracheophyta</taxon>
        <taxon>Spermatophyta</taxon>
        <taxon>Magnoliopsida</taxon>
        <taxon>eudicotyledons</taxon>
        <taxon>Gunneridae</taxon>
        <taxon>Pentapetalae</taxon>
        <taxon>rosids</taxon>
        <taxon>fabids</taxon>
        <taxon>Fabales</taxon>
        <taxon>Fabaceae</taxon>
        <taxon>Papilionoideae</taxon>
        <taxon>50 kb inversion clade</taxon>
        <taxon>NPAAA clade</taxon>
        <taxon>indigoferoid/millettioid clade</taxon>
        <taxon>Phaseoleae</taxon>
        <taxon>Phaseolus</taxon>
    </lineage>
</organism>
<dbReference type="InterPro" id="IPR018289">
    <property type="entry name" value="MULE_transposase_dom"/>
</dbReference>
<feature type="domain" description="MULE transposase" evidence="1">
    <location>
        <begin position="30"/>
        <end position="126"/>
    </location>
</feature>
<dbReference type="AlphaFoldDB" id="V7AS80"/>
<dbReference type="Pfam" id="PF10551">
    <property type="entry name" value="MULE"/>
    <property type="match status" value="1"/>
</dbReference>
<proteinExistence type="predicted"/>
<gene>
    <name evidence="2" type="ORF">PHAVU_010G099100g</name>
</gene>
<keyword evidence="3" id="KW-1185">Reference proteome</keyword>
<dbReference type="EMBL" id="CM002297">
    <property type="protein sequence ID" value="ESW07066.1"/>
    <property type="molecule type" value="Genomic_DNA"/>
</dbReference>
<evidence type="ECO:0000313" key="2">
    <source>
        <dbReference type="EMBL" id="ESW07066.1"/>
    </source>
</evidence>
<sequence length="337" mass="38933">MFNITRVTSLNAYFWAFKPCIDGFNYCKPIVQFDRTFLIEKYHETLLIVICQDGNRNIFPLAFAIVEGETKRSIDLVLSSLAITCHNATNICMITDRGKAILSTLKSPKVACEGHGLLSVYCIRHIAYNFNKKFKNAEANRQLINMGYEMKQPIVQAKAYNGDRRYDHMTTNLVECMNSVLKGARSLPICALAKTTFERTKSWFVERGTKIECMLRVGHQYPKDITALLRKNEQQSAMCHFDVQELSTAQLRRLPMSYTVRLNDWWCDCEEFQALRLPYAHVAVCLTCHLQLTTFIDPIYSLQYILKAYGVEFHPVQNEDYWFTYVGPNFIPDPHVS</sequence>
<name>V7AS80_PHAVU</name>
<dbReference type="OrthoDB" id="1428231at2759"/>
<evidence type="ECO:0000259" key="1">
    <source>
        <dbReference type="Pfam" id="PF10551"/>
    </source>
</evidence>
<dbReference type="OMA" id="HNATNIC"/>
<protein>
    <recommendedName>
        <fullName evidence="1">MULE transposase domain-containing protein</fullName>
    </recommendedName>
</protein>
<dbReference type="Proteomes" id="UP000000226">
    <property type="component" value="Chromosome 10"/>
</dbReference>
<dbReference type="PANTHER" id="PTHR31973">
    <property type="entry name" value="POLYPROTEIN, PUTATIVE-RELATED"/>
    <property type="match status" value="1"/>
</dbReference>
<dbReference type="Gramene" id="ESW07066">
    <property type="protein sequence ID" value="ESW07066"/>
    <property type="gene ID" value="PHAVU_010G099100g"/>
</dbReference>
<accession>V7AS80</accession>